<feature type="transmembrane region" description="Helical" evidence="1">
    <location>
        <begin position="61"/>
        <end position="79"/>
    </location>
</feature>
<feature type="transmembrane region" description="Helical" evidence="1">
    <location>
        <begin position="129"/>
        <end position="150"/>
    </location>
</feature>
<feature type="transmembrane region" description="Helical" evidence="1">
    <location>
        <begin position="91"/>
        <end position="109"/>
    </location>
</feature>
<feature type="transmembrane region" description="Helical" evidence="1">
    <location>
        <begin position="204"/>
        <end position="222"/>
    </location>
</feature>
<feature type="transmembrane region" description="Helical" evidence="1">
    <location>
        <begin position="33"/>
        <end position="55"/>
    </location>
</feature>
<keyword evidence="1" id="KW-1133">Transmembrane helix</keyword>
<keyword evidence="1" id="KW-0472">Membrane</keyword>
<feature type="transmembrane region" description="Helical" evidence="1">
    <location>
        <begin position="170"/>
        <end position="192"/>
    </location>
</feature>
<dbReference type="AlphaFoldDB" id="A0A1F2WH30"/>
<dbReference type="Proteomes" id="UP000177876">
    <property type="component" value="Unassembled WGS sequence"/>
</dbReference>
<gene>
    <name evidence="2" type="ORF">A2Y75_03335</name>
</gene>
<reference evidence="2 3" key="1">
    <citation type="journal article" date="2016" name="Nat. Commun.">
        <title>Thousands of microbial genomes shed light on interconnected biogeochemical processes in an aquifer system.</title>
        <authorList>
            <person name="Anantharaman K."/>
            <person name="Brown C.T."/>
            <person name="Hug L.A."/>
            <person name="Sharon I."/>
            <person name="Castelle C.J."/>
            <person name="Probst A.J."/>
            <person name="Thomas B.C."/>
            <person name="Singh A."/>
            <person name="Wilkins M.J."/>
            <person name="Karaoz U."/>
            <person name="Brodie E.L."/>
            <person name="Williams K.H."/>
            <person name="Hubbard S.S."/>
            <person name="Banfield J.F."/>
        </authorList>
    </citation>
    <scope>NUCLEOTIDE SEQUENCE [LARGE SCALE GENOMIC DNA]</scope>
</reference>
<proteinExistence type="predicted"/>
<name>A0A1F2WH30_9ACTN</name>
<dbReference type="STRING" id="1797197.A2Y75_03335"/>
<accession>A0A1F2WH30</accession>
<dbReference type="EMBL" id="MELK01000048">
    <property type="protein sequence ID" value="OFW56167.1"/>
    <property type="molecule type" value="Genomic_DNA"/>
</dbReference>
<comment type="caution">
    <text evidence="2">The sequence shown here is derived from an EMBL/GenBank/DDBJ whole genome shotgun (WGS) entry which is preliminary data.</text>
</comment>
<evidence type="ECO:0000313" key="2">
    <source>
        <dbReference type="EMBL" id="OFW56167.1"/>
    </source>
</evidence>
<feature type="transmembrane region" description="Helical" evidence="1">
    <location>
        <begin position="6"/>
        <end position="21"/>
    </location>
</feature>
<protein>
    <recommendedName>
        <fullName evidence="4">Histidine kinase N-terminal 7TM region domain-containing protein</fullName>
    </recommendedName>
</protein>
<organism evidence="2 3">
    <name type="scientific">Candidatus Solincola sediminis</name>
    <dbReference type="NCBI Taxonomy" id="1797199"/>
    <lineage>
        <taxon>Bacteria</taxon>
        <taxon>Bacillati</taxon>
        <taxon>Actinomycetota</taxon>
        <taxon>Candidatus Geothermincolia</taxon>
        <taxon>Candidatus Geothermincolales</taxon>
        <taxon>Candidatus Geothermincolaceae</taxon>
        <taxon>Candidatus Solincola</taxon>
    </lineage>
</organism>
<keyword evidence="1" id="KW-0812">Transmembrane</keyword>
<evidence type="ECO:0008006" key="4">
    <source>
        <dbReference type="Google" id="ProtNLM"/>
    </source>
</evidence>
<evidence type="ECO:0000313" key="3">
    <source>
        <dbReference type="Proteomes" id="UP000177876"/>
    </source>
</evidence>
<sequence length="230" mass="25925">MNPFLRLLLVVLIGCMAGWFMRSRSDRGEPGWWFLALLIAAAVSVLLSALSWWIGDETISRSFWIAHLMALSLSIFLVFGFTRSFNSKTDFTLLFWSLPFMLDMAIIIVDSQYLFERSGNSWIPRGDNAFVYLHIGIAVFYAAISLYYGFMVYNALKLHDQREKSIRFRYILAGLLVIFAAQVVAAPIRAVLTTTGPVAEGGTLIGALLLWLGTVEPKAVFLERKKQRVA</sequence>
<evidence type="ECO:0000256" key="1">
    <source>
        <dbReference type="SAM" id="Phobius"/>
    </source>
</evidence>